<dbReference type="AlphaFoldDB" id="A0AA95BNT2"/>
<dbReference type="Pfam" id="PF21948">
    <property type="entry name" value="LplA-B_cat"/>
    <property type="match status" value="1"/>
</dbReference>
<evidence type="ECO:0000313" key="4">
    <source>
        <dbReference type="Proteomes" id="UP001060018"/>
    </source>
</evidence>
<dbReference type="PROSITE" id="PS51733">
    <property type="entry name" value="BPL_LPL_CATALYTIC"/>
    <property type="match status" value="1"/>
</dbReference>
<dbReference type="InterPro" id="IPR004143">
    <property type="entry name" value="BPL_LPL_catalytic"/>
</dbReference>
<dbReference type="EMBL" id="CP102487">
    <property type="protein sequence ID" value="UUX57490.1"/>
    <property type="molecule type" value="Genomic_DNA"/>
</dbReference>
<feature type="domain" description="BPL/LPL catalytic" evidence="2">
    <location>
        <begin position="40"/>
        <end position="243"/>
    </location>
</feature>
<sequence>MSLFNPQSDAPLTLEFEEPSGDPAADLERGVQLLREVQSADRGPSLRLYRPDPTLAFGQRDVRLAGYEAAREEAAQRGFAPLVRKAGGRAAAYHQGTLIVDHLEPEHEAVMGQRRRFEVFADIYARALTRLGVDAQVGPIPGEYCPGEHSVHGLPTADSPRSYPVKLVGTAQRVVAGAWLFSSVFVVEDSEPLREVLDAVYQAMDVPMDPSTVGAANDLVGTVTTELFIAALLAEYREHISLV</sequence>
<gene>
    <name evidence="3" type="ORF">NUH22_09085</name>
</gene>
<dbReference type="Gene3D" id="3.30.930.10">
    <property type="entry name" value="Bira Bifunctional Protein, Domain 2"/>
    <property type="match status" value="1"/>
</dbReference>
<protein>
    <submittedName>
        <fullName evidence="3">Lipoate--protein ligase family protein</fullName>
    </submittedName>
</protein>
<dbReference type="RefSeq" id="WP_060701728.1">
    <property type="nucleotide sequence ID" value="NZ_CP012750.1"/>
</dbReference>
<reference evidence="3" key="1">
    <citation type="journal article" date="2022" name="Pest Manag. Sci.">
        <title>Glutamicibacter halophytocola-mediated host fitness of potato tuber moth on Solanaceae crops.</title>
        <authorList>
            <person name="Wang W."/>
            <person name="Xiao G."/>
            <person name="Du G."/>
            <person name="Chang L."/>
            <person name="Yang Y."/>
            <person name="Ye J."/>
            <person name="Chen B."/>
        </authorList>
    </citation>
    <scope>NUCLEOTIDE SEQUENCE</scope>
    <source>
        <strain evidence="3">S2</strain>
    </source>
</reference>
<dbReference type="InterPro" id="IPR045864">
    <property type="entry name" value="aa-tRNA-synth_II/BPL/LPL"/>
</dbReference>
<accession>A0AA95BNT2</accession>
<evidence type="ECO:0000256" key="1">
    <source>
        <dbReference type="SAM" id="MobiDB-lite"/>
    </source>
</evidence>
<organism evidence="3 4">
    <name type="scientific">Glutamicibacter halophytocola</name>
    <dbReference type="NCBI Taxonomy" id="1933880"/>
    <lineage>
        <taxon>Bacteria</taxon>
        <taxon>Bacillati</taxon>
        <taxon>Actinomycetota</taxon>
        <taxon>Actinomycetes</taxon>
        <taxon>Micrococcales</taxon>
        <taxon>Micrococcaceae</taxon>
        <taxon>Glutamicibacter</taxon>
    </lineage>
</organism>
<dbReference type="SUPFAM" id="SSF55681">
    <property type="entry name" value="Class II aaRS and biotin synthetases"/>
    <property type="match status" value="1"/>
</dbReference>
<feature type="region of interest" description="Disordered" evidence="1">
    <location>
        <begin position="1"/>
        <end position="23"/>
    </location>
</feature>
<dbReference type="Proteomes" id="UP001060018">
    <property type="component" value="Chromosome"/>
</dbReference>
<dbReference type="GO" id="GO:0016874">
    <property type="term" value="F:ligase activity"/>
    <property type="evidence" value="ECO:0007669"/>
    <property type="project" value="UniProtKB-KW"/>
</dbReference>
<keyword evidence="3" id="KW-0436">Ligase</keyword>
<name>A0AA95BNT2_9MICC</name>
<evidence type="ECO:0000259" key="2">
    <source>
        <dbReference type="PROSITE" id="PS51733"/>
    </source>
</evidence>
<proteinExistence type="predicted"/>
<dbReference type="KEGG" id="gar:AOZ07_09175"/>
<feature type="compositionally biased region" description="Polar residues" evidence="1">
    <location>
        <begin position="1"/>
        <end position="10"/>
    </location>
</feature>
<evidence type="ECO:0000313" key="3">
    <source>
        <dbReference type="EMBL" id="UUX57490.1"/>
    </source>
</evidence>